<comment type="caution">
    <text evidence="4">The sequence shown here is derived from an EMBL/GenBank/DDBJ whole genome shotgun (WGS) entry which is preliminary data.</text>
</comment>
<sequence length="360" mass="39454">MSSRNVLVPMFNHSPWGGLHENIWYAARGMKAYGWNVTVACRPGPLVDKLTAEQIDVHVIEDWDDRDGDVEALSQREWEVIHSHTGRSRVLGRAVRSATGARLVNTFHGYHVSRDRVHDWAGVASALIGVSRSHARMIEDADRVDPTKVYTIPNGVRDELFDQPMRSLDDKLADGPGQILVASRLGPDKTALLECVDKVTDALVEHDREWVIRIAGDGDISEQVRDFIGVQAAKSPRLRFEMTGWVESEEIPVLMRDAVLTVASGRGAMQSLAVGTPTVAFGSQGVYGLQRGQNLRIGLWGNFGGHPLGDMAVSDVTADTAATLAKKSTYGFVQTKGRAAASSFLRQSDVDRALDAVYRL</sequence>
<accession>A0A7Y9S3Z4</accession>
<dbReference type="RefSeq" id="WP_179503078.1">
    <property type="nucleotide sequence ID" value="NZ_JACCAA010000001.1"/>
</dbReference>
<organism evidence="4 5">
    <name type="scientific">Nocardioides daedukensis</name>
    <dbReference type="NCBI Taxonomy" id="634462"/>
    <lineage>
        <taxon>Bacteria</taxon>
        <taxon>Bacillati</taxon>
        <taxon>Actinomycetota</taxon>
        <taxon>Actinomycetes</taxon>
        <taxon>Propionibacteriales</taxon>
        <taxon>Nocardioidaceae</taxon>
        <taxon>Nocardioides</taxon>
    </lineage>
</organism>
<proteinExistence type="predicted"/>
<evidence type="ECO:0000313" key="5">
    <source>
        <dbReference type="Proteomes" id="UP000540656"/>
    </source>
</evidence>
<dbReference type="AlphaFoldDB" id="A0A7Y9S3Z4"/>
<dbReference type="CDD" id="cd03801">
    <property type="entry name" value="GT4_PimA-like"/>
    <property type="match status" value="1"/>
</dbReference>
<name>A0A7Y9S3Z4_9ACTN</name>
<dbReference type="InterPro" id="IPR028098">
    <property type="entry name" value="Glyco_trans_4-like_N"/>
</dbReference>
<dbReference type="EMBL" id="JACCAA010000001">
    <property type="protein sequence ID" value="NYG60107.1"/>
    <property type="molecule type" value="Genomic_DNA"/>
</dbReference>
<dbReference type="SUPFAM" id="SSF53756">
    <property type="entry name" value="UDP-Glycosyltransferase/glycogen phosphorylase"/>
    <property type="match status" value="1"/>
</dbReference>
<keyword evidence="1" id="KW-0328">Glycosyltransferase</keyword>
<dbReference type="Proteomes" id="UP000540656">
    <property type="component" value="Unassembled WGS sequence"/>
</dbReference>
<protein>
    <submittedName>
        <fullName evidence="4">Glycosyltransferase involved in cell wall biosynthesis</fullName>
    </submittedName>
</protein>
<evidence type="ECO:0000256" key="2">
    <source>
        <dbReference type="ARBA" id="ARBA00022679"/>
    </source>
</evidence>
<reference evidence="4 5" key="1">
    <citation type="submission" date="2020-07" db="EMBL/GenBank/DDBJ databases">
        <title>Sequencing the genomes of 1000 actinobacteria strains.</title>
        <authorList>
            <person name="Klenk H.-P."/>
        </authorList>
    </citation>
    <scope>NUCLEOTIDE SEQUENCE [LARGE SCALE GENOMIC DNA]</scope>
    <source>
        <strain evidence="4 5">DSM 23819</strain>
    </source>
</reference>
<evidence type="ECO:0000313" key="4">
    <source>
        <dbReference type="EMBL" id="NYG60107.1"/>
    </source>
</evidence>
<feature type="domain" description="Glycosyltransferase subfamily 4-like N-terminal" evidence="3">
    <location>
        <begin position="16"/>
        <end position="159"/>
    </location>
</feature>
<dbReference type="Pfam" id="PF13439">
    <property type="entry name" value="Glyco_transf_4"/>
    <property type="match status" value="1"/>
</dbReference>
<evidence type="ECO:0000259" key="3">
    <source>
        <dbReference type="Pfam" id="PF13439"/>
    </source>
</evidence>
<dbReference type="Gene3D" id="3.40.50.2000">
    <property type="entry name" value="Glycogen Phosphorylase B"/>
    <property type="match status" value="2"/>
</dbReference>
<gene>
    <name evidence="4" type="ORF">BJ980_003030</name>
</gene>
<dbReference type="GO" id="GO:0016757">
    <property type="term" value="F:glycosyltransferase activity"/>
    <property type="evidence" value="ECO:0007669"/>
    <property type="project" value="UniProtKB-KW"/>
</dbReference>
<keyword evidence="5" id="KW-1185">Reference proteome</keyword>
<keyword evidence="2 4" id="KW-0808">Transferase</keyword>
<evidence type="ECO:0000256" key="1">
    <source>
        <dbReference type="ARBA" id="ARBA00022676"/>
    </source>
</evidence>